<evidence type="ECO:0000256" key="7">
    <source>
        <dbReference type="ARBA" id="ARBA00047942"/>
    </source>
</evidence>
<dbReference type="PATRIC" id="fig|502800.11.peg.666"/>
<evidence type="ECO:0000259" key="9">
    <source>
        <dbReference type="Pfam" id="PF12161"/>
    </source>
</evidence>
<dbReference type="InterPro" id="IPR022749">
    <property type="entry name" value="D12N6_MeTrfase_N"/>
</dbReference>
<dbReference type="PANTHER" id="PTHR42998">
    <property type="entry name" value="TYPE I RESTRICTION ENZYME HINDVIIP M PROTEIN-RELATED"/>
    <property type="match status" value="1"/>
</dbReference>
<dbReference type="InterPro" id="IPR038333">
    <property type="entry name" value="T1MK-like_N_sf"/>
</dbReference>
<evidence type="ECO:0000259" key="8">
    <source>
        <dbReference type="Pfam" id="PF02384"/>
    </source>
</evidence>
<dbReference type="EMBL" id="CP000950">
    <property type="protein sequence ID" value="ACA66379.1"/>
    <property type="molecule type" value="Genomic_DNA"/>
</dbReference>
<name>A0A0H3AY87_YERPY</name>
<dbReference type="Pfam" id="PF12161">
    <property type="entry name" value="HsdM_N"/>
    <property type="match status" value="1"/>
</dbReference>
<evidence type="ECO:0000256" key="3">
    <source>
        <dbReference type="ARBA" id="ARBA00022603"/>
    </source>
</evidence>
<dbReference type="KEGG" id="ypy:YPK_0065"/>
<dbReference type="Pfam" id="PF02384">
    <property type="entry name" value="N6_Mtase"/>
    <property type="match status" value="1"/>
</dbReference>
<accession>A0A0H3AY87</accession>
<dbReference type="PANTHER" id="PTHR42998:SF1">
    <property type="entry name" value="TYPE I RESTRICTION ENZYME HINDI METHYLASE SUBUNIT"/>
    <property type="match status" value="1"/>
</dbReference>
<gene>
    <name evidence="10" type="ordered locus">YPK_0065</name>
</gene>
<proteinExistence type="inferred from homology"/>
<feature type="domain" description="DNA methylase adenine-specific" evidence="8">
    <location>
        <begin position="199"/>
        <end position="229"/>
    </location>
</feature>
<dbReference type="InterPro" id="IPR003356">
    <property type="entry name" value="DNA_methylase_A-5"/>
</dbReference>
<comment type="catalytic activity">
    <reaction evidence="7">
        <text>a 2'-deoxyadenosine in DNA + S-adenosyl-L-methionine = an N(6)-methyl-2'-deoxyadenosine in DNA + S-adenosyl-L-homocysteine + H(+)</text>
        <dbReference type="Rhea" id="RHEA:15197"/>
        <dbReference type="Rhea" id="RHEA-COMP:12418"/>
        <dbReference type="Rhea" id="RHEA-COMP:12419"/>
        <dbReference type="ChEBI" id="CHEBI:15378"/>
        <dbReference type="ChEBI" id="CHEBI:57856"/>
        <dbReference type="ChEBI" id="CHEBI:59789"/>
        <dbReference type="ChEBI" id="CHEBI:90615"/>
        <dbReference type="ChEBI" id="CHEBI:90616"/>
        <dbReference type="EC" id="2.1.1.72"/>
    </reaction>
</comment>
<dbReference type="GO" id="GO:0009007">
    <property type="term" value="F:site-specific DNA-methyltransferase (adenine-specific) activity"/>
    <property type="evidence" value="ECO:0007669"/>
    <property type="project" value="UniProtKB-EC"/>
</dbReference>
<keyword evidence="3 10" id="KW-0489">Methyltransferase</keyword>
<dbReference type="InterPro" id="IPR029063">
    <property type="entry name" value="SAM-dependent_MTases_sf"/>
</dbReference>
<keyword evidence="6" id="KW-0680">Restriction system</keyword>
<reference evidence="10" key="1">
    <citation type="submission" date="2008-02" db="EMBL/GenBank/DDBJ databases">
        <title>Complete sequence of Yersinia pseudotuberculosis YPIII.</title>
        <authorList>
            <consortium name="US DOE Joint Genome Institute"/>
            <person name="Challacombe J.F."/>
            <person name="Bruce D."/>
            <person name="Detter J.C."/>
            <person name="Green L."/>
            <person name="Land M."/>
            <person name="Munk C."/>
            <person name="Lindler L.E."/>
            <person name="Nikolich M.P."/>
            <person name="Brettin T."/>
        </authorList>
    </citation>
    <scope>NUCLEOTIDE SEQUENCE</scope>
    <source>
        <strain evidence="10">YPIII</strain>
    </source>
</reference>
<dbReference type="InterPro" id="IPR052916">
    <property type="entry name" value="Type-I_RE_MTase_Subunit"/>
</dbReference>
<dbReference type="GO" id="GO:0008170">
    <property type="term" value="F:N-methyltransferase activity"/>
    <property type="evidence" value="ECO:0007669"/>
    <property type="project" value="InterPro"/>
</dbReference>
<evidence type="ECO:0000256" key="1">
    <source>
        <dbReference type="ARBA" id="ARBA00006594"/>
    </source>
</evidence>
<sequence length="255" mass="29549">MTNAEQLFINYPDNKFWKTTDKLRADIDIANYNNLIFGLILPKNISNAFEISQKELTTLFCEIKNPDEICAISHEDYEPNEDDTQAIQEELIVEDHYIEKNIFWMPKAARWDIRKNKAIPQIGTALWVNTATEQGVKLRSASWLGNSPLDEIEKTNTKLKSSFNHISQYRVGNKVLTTLINAVSDINFNNPEYNNLKSKGIYGYVYEYFLNQFAFDEEKQGGQCYTPKKYHCSDCQNAATIQRSCTYLYNGFRTK</sequence>
<evidence type="ECO:0000313" key="10">
    <source>
        <dbReference type="EMBL" id="ACA66379.1"/>
    </source>
</evidence>
<protein>
    <recommendedName>
        <fullName evidence="2">site-specific DNA-methyltransferase (adenine-specific)</fullName>
        <ecNumber evidence="2">2.1.1.72</ecNumber>
    </recommendedName>
</protein>
<evidence type="ECO:0000256" key="6">
    <source>
        <dbReference type="ARBA" id="ARBA00022747"/>
    </source>
</evidence>
<comment type="similarity">
    <text evidence="1">Belongs to the N(4)/N(6)-methyltransferase family.</text>
</comment>
<keyword evidence="5" id="KW-0949">S-adenosyl-L-methionine</keyword>
<dbReference type="EC" id="2.1.1.72" evidence="2"/>
<dbReference type="AlphaFoldDB" id="A0A0H3AY87"/>
<evidence type="ECO:0000256" key="5">
    <source>
        <dbReference type="ARBA" id="ARBA00022691"/>
    </source>
</evidence>
<evidence type="ECO:0000256" key="2">
    <source>
        <dbReference type="ARBA" id="ARBA00011900"/>
    </source>
</evidence>
<keyword evidence="4 10" id="KW-0808">Transferase</keyword>
<dbReference type="GO" id="GO:0032259">
    <property type="term" value="P:methylation"/>
    <property type="evidence" value="ECO:0007669"/>
    <property type="project" value="UniProtKB-KW"/>
</dbReference>
<evidence type="ECO:0000256" key="4">
    <source>
        <dbReference type="ARBA" id="ARBA00022679"/>
    </source>
</evidence>
<dbReference type="SUPFAM" id="SSF53335">
    <property type="entry name" value="S-adenosyl-L-methionine-dependent methyltransferases"/>
    <property type="match status" value="1"/>
</dbReference>
<dbReference type="GO" id="GO:0003677">
    <property type="term" value="F:DNA binding"/>
    <property type="evidence" value="ECO:0007669"/>
    <property type="project" value="InterPro"/>
</dbReference>
<feature type="domain" description="N6 adenine-specific DNA methyltransferase N-terminal" evidence="9">
    <location>
        <begin position="14"/>
        <end position="163"/>
    </location>
</feature>
<dbReference type="GO" id="GO:0009307">
    <property type="term" value="P:DNA restriction-modification system"/>
    <property type="evidence" value="ECO:0007669"/>
    <property type="project" value="UniProtKB-KW"/>
</dbReference>
<dbReference type="Gene3D" id="1.20.1260.30">
    <property type="match status" value="1"/>
</dbReference>
<organism evidence="10">
    <name type="scientific">Yersinia pseudotuberculosis serotype O:3 (strain YPIII)</name>
    <dbReference type="NCBI Taxonomy" id="502800"/>
    <lineage>
        <taxon>Bacteria</taxon>
        <taxon>Pseudomonadati</taxon>
        <taxon>Pseudomonadota</taxon>
        <taxon>Gammaproteobacteria</taxon>
        <taxon>Enterobacterales</taxon>
        <taxon>Yersiniaceae</taxon>
        <taxon>Yersinia</taxon>
    </lineage>
</organism>